<feature type="domain" description="Nucleotidyl transferase" evidence="1">
    <location>
        <begin position="2"/>
        <end position="227"/>
    </location>
</feature>
<keyword evidence="3" id="KW-1185">Reference proteome</keyword>
<dbReference type="PANTHER" id="PTHR22572">
    <property type="entry name" value="SUGAR-1-PHOSPHATE GUANYL TRANSFERASE"/>
    <property type="match status" value="1"/>
</dbReference>
<gene>
    <name evidence="2" type="ORF">PZE19_09655</name>
</gene>
<reference evidence="2 3" key="1">
    <citation type="submission" date="2023-03" db="EMBL/GenBank/DDBJ databases">
        <title>Paludisphaera mucosa sp. nov. a novel planctomycete from northern fen.</title>
        <authorList>
            <person name="Ivanova A."/>
        </authorList>
    </citation>
    <scope>NUCLEOTIDE SEQUENCE [LARGE SCALE GENOMIC DNA]</scope>
    <source>
        <strain evidence="2 3">Pla2</strain>
    </source>
</reference>
<dbReference type="InterPro" id="IPR050486">
    <property type="entry name" value="Mannose-1P_guanyltransferase"/>
</dbReference>
<sequence>MKAVILAGGKGTRLRPYTHVLPKPLMPLGEDDPMPIIEVVLRQLARFGFRDVTIITGYLTELIETFCGDGRKFGAKISYRREVAPLGTAGGLTLIKRPEEPVLVINGDILTTLDYGSMFDFHQTRGAAATIASYPREVKIDFGVLQFGDDPHVLTGYQEKPEYSFQVSMGVYILDPLAWDYLVPGQAVTMPELLEAMRKTGRPVHCYKQKCYWLDIGRHDDYATANEIFDNRRAAFLGQPDKAVLKIGRDD</sequence>
<dbReference type="InterPro" id="IPR029044">
    <property type="entry name" value="Nucleotide-diphossugar_trans"/>
</dbReference>
<accession>A0ABT6F932</accession>
<proteinExistence type="predicted"/>
<dbReference type="Proteomes" id="UP001216907">
    <property type="component" value="Unassembled WGS sequence"/>
</dbReference>
<protein>
    <submittedName>
        <fullName evidence="2">Sugar phosphate nucleotidyltransferase</fullName>
    </submittedName>
</protein>
<evidence type="ECO:0000313" key="2">
    <source>
        <dbReference type="EMBL" id="MDG3004037.1"/>
    </source>
</evidence>
<dbReference type="Pfam" id="PF00483">
    <property type="entry name" value="NTP_transferase"/>
    <property type="match status" value="1"/>
</dbReference>
<evidence type="ECO:0000259" key="1">
    <source>
        <dbReference type="Pfam" id="PF00483"/>
    </source>
</evidence>
<dbReference type="EMBL" id="JARRAG010000002">
    <property type="protein sequence ID" value="MDG3004037.1"/>
    <property type="molecule type" value="Genomic_DNA"/>
</dbReference>
<evidence type="ECO:0000313" key="3">
    <source>
        <dbReference type="Proteomes" id="UP001216907"/>
    </source>
</evidence>
<dbReference type="SUPFAM" id="SSF53448">
    <property type="entry name" value="Nucleotide-diphospho-sugar transferases"/>
    <property type="match status" value="1"/>
</dbReference>
<comment type="caution">
    <text evidence="2">The sequence shown here is derived from an EMBL/GenBank/DDBJ whole genome shotgun (WGS) entry which is preliminary data.</text>
</comment>
<name>A0ABT6F932_9BACT</name>
<dbReference type="Gene3D" id="3.90.550.10">
    <property type="entry name" value="Spore Coat Polysaccharide Biosynthesis Protein SpsA, Chain A"/>
    <property type="match status" value="1"/>
</dbReference>
<dbReference type="RefSeq" id="WP_277860399.1">
    <property type="nucleotide sequence ID" value="NZ_JARRAG010000002.1"/>
</dbReference>
<dbReference type="InterPro" id="IPR005835">
    <property type="entry name" value="NTP_transferase_dom"/>
</dbReference>
<organism evidence="2 3">
    <name type="scientific">Paludisphaera mucosa</name>
    <dbReference type="NCBI Taxonomy" id="3030827"/>
    <lineage>
        <taxon>Bacteria</taxon>
        <taxon>Pseudomonadati</taxon>
        <taxon>Planctomycetota</taxon>
        <taxon>Planctomycetia</taxon>
        <taxon>Isosphaerales</taxon>
        <taxon>Isosphaeraceae</taxon>
        <taxon>Paludisphaera</taxon>
    </lineage>
</organism>